<dbReference type="NCBIfam" id="TIGR02456">
    <property type="entry name" value="treS_nterm"/>
    <property type="match status" value="1"/>
</dbReference>
<dbReference type="InterPro" id="IPR013780">
    <property type="entry name" value="Glyco_hydro_b"/>
</dbReference>
<name>A0A7L5DYU1_9SPHI</name>
<dbReference type="Pfam" id="PF16657">
    <property type="entry name" value="Malt_amylase_C"/>
    <property type="match status" value="1"/>
</dbReference>
<evidence type="ECO:0000256" key="7">
    <source>
        <dbReference type="ARBA" id="ARBA00022679"/>
    </source>
</evidence>
<keyword evidence="8" id="KW-0479">Metal-binding</keyword>
<dbReference type="SUPFAM" id="SSF51445">
    <property type="entry name" value="(Trans)glycosidases"/>
    <property type="match status" value="1"/>
</dbReference>
<evidence type="ECO:0000256" key="11">
    <source>
        <dbReference type="ARBA" id="ARBA00022840"/>
    </source>
</evidence>
<evidence type="ECO:0000256" key="14">
    <source>
        <dbReference type="ARBA" id="ARBA00031378"/>
    </source>
</evidence>
<accession>A0A7L5DYU1</accession>
<evidence type="ECO:0000256" key="4">
    <source>
        <dbReference type="ARBA" id="ARBA00011962"/>
    </source>
</evidence>
<dbReference type="SMART" id="SM00642">
    <property type="entry name" value="Aamy"/>
    <property type="match status" value="1"/>
</dbReference>
<keyword evidence="7 17" id="KW-0808">Transferase</keyword>
<dbReference type="InterPro" id="IPR017853">
    <property type="entry name" value="GH"/>
</dbReference>
<keyword evidence="18" id="KW-1185">Reference proteome</keyword>
<reference evidence="17 18" key="1">
    <citation type="submission" date="2020-04" db="EMBL/GenBank/DDBJ databases">
        <title>Genome sequencing of novel species.</title>
        <authorList>
            <person name="Heo J."/>
            <person name="Kim S.-J."/>
            <person name="Kim J.-S."/>
            <person name="Hong S.-B."/>
            <person name="Kwon S.-W."/>
        </authorList>
    </citation>
    <scope>NUCLEOTIDE SEQUENCE [LARGE SCALE GENOMIC DNA]</scope>
    <source>
        <strain evidence="17 18">F39-2</strain>
    </source>
</reference>
<keyword evidence="11" id="KW-0067">ATP-binding</keyword>
<dbReference type="GO" id="GO:0005975">
    <property type="term" value="P:carbohydrate metabolic process"/>
    <property type="evidence" value="ECO:0007669"/>
    <property type="project" value="InterPro"/>
</dbReference>
<dbReference type="GO" id="GO:0016740">
    <property type="term" value="F:transferase activity"/>
    <property type="evidence" value="ECO:0007669"/>
    <property type="project" value="UniProtKB-KW"/>
</dbReference>
<evidence type="ECO:0000256" key="2">
    <source>
        <dbReference type="ARBA" id="ARBA00005496"/>
    </source>
</evidence>
<dbReference type="PANTHER" id="PTHR10357:SF219">
    <property type="entry name" value="MALTOSE ALPHA-D-GLUCOSYLTRANSFERASE"/>
    <property type="match status" value="1"/>
</dbReference>
<evidence type="ECO:0000256" key="13">
    <source>
        <dbReference type="ARBA" id="ARBA00031251"/>
    </source>
</evidence>
<evidence type="ECO:0000256" key="5">
    <source>
        <dbReference type="ARBA" id="ARBA00012619"/>
    </source>
</evidence>
<dbReference type="InterPro" id="IPR006047">
    <property type="entry name" value="GH13_cat_dom"/>
</dbReference>
<dbReference type="SUPFAM" id="SSF56112">
    <property type="entry name" value="Protein kinase-like (PK-like)"/>
    <property type="match status" value="1"/>
</dbReference>
<organism evidence="17 18">
    <name type="scientific">Mucilaginibacter robiniae</name>
    <dbReference type="NCBI Taxonomy" id="2728022"/>
    <lineage>
        <taxon>Bacteria</taxon>
        <taxon>Pseudomonadati</taxon>
        <taxon>Bacteroidota</taxon>
        <taxon>Sphingobacteriia</taxon>
        <taxon>Sphingobacteriales</taxon>
        <taxon>Sphingobacteriaceae</taxon>
        <taxon>Mucilaginibacter</taxon>
    </lineage>
</organism>
<dbReference type="GO" id="GO:0047471">
    <property type="term" value="F:maltose alpha-D-glucosyltransferase activity"/>
    <property type="evidence" value="ECO:0007669"/>
    <property type="project" value="UniProtKB-EC"/>
</dbReference>
<gene>
    <name evidence="17" type="primary">treS</name>
    <name evidence="17" type="ORF">HH214_00325</name>
</gene>
<dbReference type="InterPro" id="IPR032091">
    <property type="entry name" value="Malt_amylase-like_C"/>
</dbReference>
<evidence type="ECO:0000256" key="1">
    <source>
        <dbReference type="ARBA" id="ARBA00001595"/>
    </source>
</evidence>
<feature type="domain" description="Glycosyl hydrolase family 13 catalytic" evidence="16">
    <location>
        <begin position="22"/>
        <end position="421"/>
    </location>
</feature>
<dbReference type="AlphaFoldDB" id="A0A7L5DYU1"/>
<keyword evidence="10" id="KW-0106">Calcium</keyword>
<dbReference type="InterPro" id="IPR012810">
    <property type="entry name" value="TreS/a-amylase_N"/>
</dbReference>
<dbReference type="Pfam" id="PF00128">
    <property type="entry name" value="Alpha-amylase"/>
    <property type="match status" value="2"/>
</dbReference>
<dbReference type="NCBIfam" id="TIGR02457">
    <property type="entry name" value="TreS_Cterm"/>
    <property type="match status" value="1"/>
</dbReference>
<evidence type="ECO:0000313" key="18">
    <source>
        <dbReference type="Proteomes" id="UP000503278"/>
    </source>
</evidence>
<dbReference type="Gene3D" id="3.90.1200.10">
    <property type="match status" value="1"/>
</dbReference>
<dbReference type="FunFam" id="3.20.20.80:FF:000055">
    <property type="entry name" value="Trehalose synthase"/>
    <property type="match status" value="1"/>
</dbReference>
<dbReference type="InterPro" id="IPR011009">
    <property type="entry name" value="Kinase-like_dom_sf"/>
</dbReference>
<dbReference type="EC" id="5.4.99.16" evidence="5"/>
<dbReference type="Proteomes" id="UP000503278">
    <property type="component" value="Chromosome"/>
</dbReference>
<dbReference type="EMBL" id="CP051682">
    <property type="protein sequence ID" value="QJD94424.1"/>
    <property type="molecule type" value="Genomic_DNA"/>
</dbReference>
<dbReference type="EC" id="2.7.1.175" evidence="4"/>
<dbReference type="RefSeq" id="WP_169605443.1">
    <property type="nucleotide sequence ID" value="NZ_CP051682.1"/>
</dbReference>
<proteinExistence type="inferred from homology"/>
<dbReference type="InterPro" id="IPR012811">
    <property type="entry name" value="TreS_maltokin_C_dom"/>
</dbReference>
<evidence type="ECO:0000256" key="9">
    <source>
        <dbReference type="ARBA" id="ARBA00022741"/>
    </source>
</evidence>
<keyword evidence="12 17" id="KW-0413">Isomerase</keyword>
<dbReference type="GO" id="GO:0046872">
    <property type="term" value="F:metal ion binding"/>
    <property type="evidence" value="ECO:0007669"/>
    <property type="project" value="UniProtKB-KW"/>
</dbReference>
<evidence type="ECO:0000256" key="6">
    <source>
        <dbReference type="ARBA" id="ARBA00013882"/>
    </source>
</evidence>
<dbReference type="PANTHER" id="PTHR10357">
    <property type="entry name" value="ALPHA-AMYLASE FAMILY MEMBER"/>
    <property type="match status" value="1"/>
</dbReference>
<evidence type="ECO:0000256" key="10">
    <source>
        <dbReference type="ARBA" id="ARBA00022837"/>
    </source>
</evidence>
<evidence type="ECO:0000256" key="3">
    <source>
        <dbReference type="ARBA" id="ARBA00006219"/>
    </source>
</evidence>
<dbReference type="CDD" id="cd11334">
    <property type="entry name" value="AmyAc_TreS"/>
    <property type="match status" value="1"/>
</dbReference>
<dbReference type="InterPro" id="IPR040999">
    <property type="entry name" value="Mak_N_cap"/>
</dbReference>
<dbReference type="GO" id="GO:0005524">
    <property type="term" value="F:ATP binding"/>
    <property type="evidence" value="ECO:0007669"/>
    <property type="project" value="UniProtKB-KW"/>
</dbReference>
<evidence type="ECO:0000259" key="16">
    <source>
        <dbReference type="SMART" id="SM00642"/>
    </source>
</evidence>
<protein>
    <recommendedName>
        <fullName evidence="6">Maltokinase</fullName>
        <ecNumber evidence="4">2.7.1.175</ecNumber>
        <ecNumber evidence="5">5.4.99.16</ecNumber>
    </recommendedName>
    <alternativeName>
        <fullName evidence="14">Maltose alpha-D-glucosyltransferase</fullName>
    </alternativeName>
    <alternativeName>
        <fullName evidence="13">Maltose-1-phosphate synthase</fullName>
    </alternativeName>
</protein>
<evidence type="ECO:0000313" key="17">
    <source>
        <dbReference type="EMBL" id="QJD94424.1"/>
    </source>
</evidence>
<dbReference type="Pfam" id="PF18085">
    <property type="entry name" value="Mak_N_cap"/>
    <property type="match status" value="1"/>
</dbReference>
<comment type="catalytic activity">
    <reaction evidence="15">
        <text>D-maltose + ATP = alpha-maltose 1-phosphate + ADP + H(+)</text>
        <dbReference type="Rhea" id="RHEA:31915"/>
        <dbReference type="ChEBI" id="CHEBI:15378"/>
        <dbReference type="ChEBI" id="CHEBI:17306"/>
        <dbReference type="ChEBI" id="CHEBI:30616"/>
        <dbReference type="ChEBI" id="CHEBI:63576"/>
        <dbReference type="ChEBI" id="CHEBI:456216"/>
        <dbReference type="EC" id="2.7.1.175"/>
    </reaction>
</comment>
<dbReference type="InterPro" id="IPR045857">
    <property type="entry name" value="O16G_dom_2"/>
</dbReference>
<keyword evidence="9" id="KW-0547">Nucleotide-binding</keyword>
<dbReference type="Gene3D" id="2.60.40.1180">
    <property type="entry name" value="Golgi alpha-mannosidase II"/>
    <property type="match status" value="1"/>
</dbReference>
<dbReference type="Gene3D" id="3.20.20.80">
    <property type="entry name" value="Glycosidases"/>
    <property type="match status" value="1"/>
</dbReference>
<evidence type="ECO:0000256" key="15">
    <source>
        <dbReference type="ARBA" id="ARBA00049067"/>
    </source>
</evidence>
<evidence type="ECO:0000256" key="12">
    <source>
        <dbReference type="ARBA" id="ARBA00023235"/>
    </source>
</evidence>
<dbReference type="KEGG" id="mrob:HH214_00325"/>
<evidence type="ECO:0000256" key="8">
    <source>
        <dbReference type="ARBA" id="ARBA00022723"/>
    </source>
</evidence>
<sequence length="1119" mass="130013">MPENITPIDDKLHWYKDAIIYELHIKAFRDGNGDGIGDFKGLMEKLDYLQDLGVTAIWLLPFYPSPLRDDGYDIADYYNINPSYGDVKEFKVFLNEAHKRGLKVITELVINHTSDQHPWFQRARKAPKGSDKRNYYVWTDDPKQYKDARIIFQDFEASNWTWDPVAQQYYWHRFFHHQPDLNYDSPIVQEEVFKILDYWCKMGVDGFRLDAVPYLFERDGTNCENLPETHVFLKKLRKYIDDRYPGTLLLAEANMWPEDSAAYFGDGDECQMNYHFPVMPRMFMALQMEDKYPITDIFDQTPEIPNTCQWAIFLRNHDELTLEMVTDEERDYMYKVYVKDPKARINLGIRHRLAPLLENNRRKIELLNTLLFALPGTPVLYYGDEIGMGDNFYLGDRDGVRTPMQWDADRNAGFSEANPQRLYLPLILDPQYHYESVNVDLQSQNTSSLLWWMKRIISTRKKYKAFSRGDMKFVQSENSKVLAFTRTYEDQTMLVISNLSRFTQPVELELSAYKSYVPVEILSRNRFPAIREDAPYFVTLGAYASQVFLLENTRSESQDNSQLQDIKLDSWEAFSSREVLERFENRILPAYMMRMRWFGGKSRGIENVHIVDHAKIPLEEGSAHIILIEVSYRDGLPDTYQLPVAFTKGQNAYKLQENCPQSVIATVNIKGEEGILYDAIYGFDLQQAIITNMGNHNAIPQSQGELLFKGNEQLKQYIAENPQAKPKVLGAEQSNTSITYDGQYYLKIYRKVDRAINPDVEVTEFLSQKAQFKHIPEFIGSIEWSFGKDTMVLGMMQELVKSNSDGWGYMLERLDDFNEQLLSSTDNTQISTDLLGGLTNPVKYEEIPESLKALLDGSVAELVRLLGERTAEMHVALSSDHEDPAFKPEDYSLHYQRSLFSSLQSLVRVAFQSLSKNIKQLTGEVRAEAEEVLGMKDEILAILKKIYSRKIDVTKIRIHGDYHLGQVLFTGKDFLILDFEGEPARSYSERRLKYSPLRDVAGMIRSFHYAAYGSLFLDNQIREEDINKLIPYVEQWYHYMAGFFMQSYLDKAKGQAFVPKDVEDLDILLQTFLLQKAVYELNYELNNRPTWVMVPLRGIKSIVMKNRLQTAQQQANGRL</sequence>
<comment type="similarity">
    <text evidence="3">Belongs to the aminoglycoside phosphotransferase family.</text>
</comment>
<comment type="similarity">
    <text evidence="2">Belongs to the glycosyl hydrolase 13 family. TreS subfamily.</text>
</comment>
<dbReference type="Gene3D" id="3.90.400.10">
    <property type="entry name" value="Oligo-1,6-glucosidase, Domain 2"/>
    <property type="match status" value="1"/>
</dbReference>
<comment type="catalytic activity">
    <reaction evidence="1">
        <text>D-maltose = alpha,alpha-trehalose</text>
        <dbReference type="Rhea" id="RHEA:15145"/>
        <dbReference type="ChEBI" id="CHEBI:16551"/>
        <dbReference type="ChEBI" id="CHEBI:17306"/>
        <dbReference type="EC" id="5.4.99.16"/>
    </reaction>
</comment>
<dbReference type="SUPFAM" id="SSF51011">
    <property type="entry name" value="Glycosyl hydrolase domain"/>
    <property type="match status" value="1"/>
</dbReference>